<dbReference type="PIRSF" id="PIRSF033563">
    <property type="entry name" value="UCP033563"/>
    <property type="match status" value="1"/>
</dbReference>
<reference evidence="1 2" key="1">
    <citation type="journal article" date="2015" name="Int. J. Syst. Evol. Microbiol.">
        <title>Carboxylicivirga linearis sp. nov., isolated from a sea cucumber culture pond.</title>
        <authorList>
            <person name="Wang F.Q."/>
            <person name="Zhou Y.X."/>
            <person name="Lin X.Z."/>
            <person name="Chen G.J."/>
            <person name="Du Z.J."/>
        </authorList>
    </citation>
    <scope>NUCLEOTIDE SEQUENCE [LARGE SCALE GENOMIC DNA]</scope>
    <source>
        <strain evidence="1 2">FB218</strain>
    </source>
</reference>
<name>A0ABS5JYV1_9BACT</name>
<dbReference type="PANTHER" id="PTHR36454:SF1">
    <property type="entry name" value="DUF1015 DOMAIN-CONTAINING PROTEIN"/>
    <property type="match status" value="1"/>
</dbReference>
<gene>
    <name evidence="1" type="ORF">KEM10_17515</name>
</gene>
<dbReference type="RefSeq" id="WP_212217343.1">
    <property type="nucleotide sequence ID" value="NZ_JAGUCO010000018.1"/>
</dbReference>
<sequence>MAIVKPFKGLRPPQNIAQDLACLPYDVMNSEEAARMAQGKECSLLHITRAEIDCPAGTDIHSDEVYEKSVANLEMFQEKGWLEQESEAKFYIYAQTMDGRTQYGIVGAAACEDYANGIIKKHELTRPDKEEDRMILTRYLDANIEPVFFSYKAVPEIDEIVEKIVKNQKADYDFTAEDGFGHHLWAVNDIATNARLEELFRIKVPATYVADGHHRTAAAARIGEEKKAQNPNHTGNEDYNFFMAVHFPDDQLKIIDYNRVVKDLNGLSADELLSKLGEVFEVECIGEEIYQPAQLHEFSMYLEGSWYRLNAKEGTYNDEDPIGVLDVTILSEHVLDKMLGIEDLRRSKRIDFVGGIRGLGELKKRVDSGEMAVAFALYPVSMQQLIDIADTGNIMPPKTTWFEPKLRSGLVIHKLETK</sequence>
<dbReference type="Proteomes" id="UP000708576">
    <property type="component" value="Unassembled WGS sequence"/>
</dbReference>
<keyword evidence="2" id="KW-1185">Reference proteome</keyword>
<protein>
    <submittedName>
        <fullName evidence="1">DUF1015 domain-containing protein</fullName>
    </submittedName>
</protein>
<proteinExistence type="predicted"/>
<evidence type="ECO:0000313" key="2">
    <source>
        <dbReference type="Proteomes" id="UP000708576"/>
    </source>
</evidence>
<dbReference type="InterPro" id="IPR008323">
    <property type="entry name" value="UCP033563"/>
</dbReference>
<comment type="caution">
    <text evidence="1">The sequence shown here is derived from an EMBL/GenBank/DDBJ whole genome shotgun (WGS) entry which is preliminary data.</text>
</comment>
<organism evidence="1 2">
    <name type="scientific">Carboxylicivirga linearis</name>
    <dbReference type="NCBI Taxonomy" id="1628157"/>
    <lineage>
        <taxon>Bacteria</taxon>
        <taxon>Pseudomonadati</taxon>
        <taxon>Bacteroidota</taxon>
        <taxon>Bacteroidia</taxon>
        <taxon>Marinilabiliales</taxon>
        <taxon>Marinilabiliaceae</taxon>
        <taxon>Carboxylicivirga</taxon>
    </lineage>
</organism>
<dbReference type="Pfam" id="PF06245">
    <property type="entry name" value="DUF1015"/>
    <property type="match status" value="1"/>
</dbReference>
<dbReference type="EMBL" id="JAGUCO010000018">
    <property type="protein sequence ID" value="MBS2100090.1"/>
    <property type="molecule type" value="Genomic_DNA"/>
</dbReference>
<evidence type="ECO:0000313" key="1">
    <source>
        <dbReference type="EMBL" id="MBS2100090.1"/>
    </source>
</evidence>
<dbReference type="PANTHER" id="PTHR36454">
    <property type="entry name" value="LMO2823 PROTEIN"/>
    <property type="match status" value="1"/>
</dbReference>
<accession>A0ABS5JYV1</accession>